<protein>
    <submittedName>
        <fullName evidence="1">Uncharacterized protein</fullName>
    </submittedName>
</protein>
<reference evidence="1 2" key="1">
    <citation type="journal article" date="2012" name="J. Bacteriol.">
        <title>Genome of Bacillus macauensis ZFHKF-1, a Long-Chain-Forming Bacterium.</title>
        <authorList>
            <person name="Cai L."/>
            <person name="Zhang T."/>
        </authorList>
    </citation>
    <scope>NUCLEOTIDE SEQUENCE [LARGE SCALE GENOMIC DNA]</scope>
    <source>
        <strain evidence="1 2">ZFHKF-1</strain>
    </source>
</reference>
<organism evidence="1 2">
    <name type="scientific">Fictibacillus macauensis ZFHKF-1</name>
    <dbReference type="NCBI Taxonomy" id="1196324"/>
    <lineage>
        <taxon>Bacteria</taxon>
        <taxon>Bacillati</taxon>
        <taxon>Bacillota</taxon>
        <taxon>Bacilli</taxon>
        <taxon>Bacillales</taxon>
        <taxon>Fictibacillaceae</taxon>
        <taxon>Fictibacillus</taxon>
    </lineage>
</organism>
<keyword evidence="2" id="KW-1185">Reference proteome</keyword>
<evidence type="ECO:0000313" key="1">
    <source>
        <dbReference type="EMBL" id="EIT86075.1"/>
    </source>
</evidence>
<proteinExistence type="predicted"/>
<dbReference type="OrthoDB" id="2921306at2"/>
<gene>
    <name evidence="1" type="ORF">A374_07136</name>
</gene>
<sequence length="162" mass="19205">MRRKTTITALILLFFLLFWVIYSLFQPSVLVGTSKNGEWNVTYTPSENVHFAEEGLWDGYYQWKKDERPTVNDLKWMENNKTLVECKSTGEPIVLFTKKVRDRIEGIPTMSLPPEEQVRYSTKISWREDEKQHSEVIVLKKHKRLFVTPLFIRKIVDRINAN</sequence>
<evidence type="ECO:0000313" key="2">
    <source>
        <dbReference type="Proteomes" id="UP000004080"/>
    </source>
</evidence>
<accession>I8UGQ4</accession>
<name>I8UGQ4_9BACL</name>
<dbReference type="eggNOG" id="ENOG5033XWA">
    <property type="taxonomic scope" value="Bacteria"/>
</dbReference>
<dbReference type="AlphaFoldDB" id="I8UGQ4"/>
<dbReference type="PATRIC" id="fig|1196324.3.peg.1461"/>
<dbReference type="RefSeq" id="WP_007201524.1">
    <property type="nucleotide sequence ID" value="NZ_AKKV01000023.1"/>
</dbReference>
<dbReference type="Proteomes" id="UP000004080">
    <property type="component" value="Unassembled WGS sequence"/>
</dbReference>
<comment type="caution">
    <text evidence="1">The sequence shown here is derived from an EMBL/GenBank/DDBJ whole genome shotgun (WGS) entry which is preliminary data.</text>
</comment>
<dbReference type="EMBL" id="AKKV01000023">
    <property type="protein sequence ID" value="EIT86075.1"/>
    <property type="molecule type" value="Genomic_DNA"/>
</dbReference>